<name>A0ABY7M5N5_9CHLR</name>
<keyword evidence="3 5" id="KW-0067">ATP-binding</keyword>
<dbReference type="Gene3D" id="3.40.50.300">
    <property type="entry name" value="P-loop containing nucleotide triphosphate hydrolases"/>
    <property type="match status" value="1"/>
</dbReference>
<dbReference type="Pfam" id="PF00005">
    <property type="entry name" value="ABC_tran"/>
    <property type="match status" value="1"/>
</dbReference>
<accession>A0ABY7M5N5</accession>
<dbReference type="PROSITE" id="PS00211">
    <property type="entry name" value="ABC_TRANSPORTER_1"/>
    <property type="match status" value="1"/>
</dbReference>
<proteinExistence type="predicted"/>
<dbReference type="PROSITE" id="PS50893">
    <property type="entry name" value="ABC_TRANSPORTER_2"/>
    <property type="match status" value="1"/>
</dbReference>
<dbReference type="SUPFAM" id="SSF52540">
    <property type="entry name" value="P-loop containing nucleoside triphosphate hydrolases"/>
    <property type="match status" value="1"/>
</dbReference>
<dbReference type="RefSeq" id="WP_270056380.1">
    <property type="nucleotide sequence ID" value="NZ_CP115149.1"/>
</dbReference>
<evidence type="ECO:0000256" key="2">
    <source>
        <dbReference type="ARBA" id="ARBA00022741"/>
    </source>
</evidence>
<dbReference type="GO" id="GO:0005524">
    <property type="term" value="F:ATP binding"/>
    <property type="evidence" value="ECO:0007669"/>
    <property type="project" value="UniProtKB-KW"/>
</dbReference>
<dbReference type="InterPro" id="IPR015854">
    <property type="entry name" value="ABC_transpr_LolD-like"/>
</dbReference>
<evidence type="ECO:0000313" key="6">
    <source>
        <dbReference type="Proteomes" id="UP001212803"/>
    </source>
</evidence>
<feature type="domain" description="ABC transporter" evidence="4">
    <location>
        <begin position="9"/>
        <end position="244"/>
    </location>
</feature>
<organism evidence="5 6">
    <name type="scientific">Tepidiforma flava</name>
    <dbReference type="NCBI Taxonomy" id="3004094"/>
    <lineage>
        <taxon>Bacteria</taxon>
        <taxon>Bacillati</taxon>
        <taxon>Chloroflexota</taxon>
        <taxon>Tepidiformia</taxon>
        <taxon>Tepidiformales</taxon>
        <taxon>Tepidiformaceae</taxon>
        <taxon>Tepidiforma</taxon>
    </lineage>
</organism>
<dbReference type="EMBL" id="CP115149">
    <property type="protein sequence ID" value="WBL35855.1"/>
    <property type="molecule type" value="Genomic_DNA"/>
</dbReference>
<evidence type="ECO:0000313" key="5">
    <source>
        <dbReference type="EMBL" id="WBL35855.1"/>
    </source>
</evidence>
<protein>
    <submittedName>
        <fullName evidence="5">ABC transporter ATP-binding protein</fullName>
    </submittedName>
</protein>
<evidence type="ECO:0000256" key="1">
    <source>
        <dbReference type="ARBA" id="ARBA00022448"/>
    </source>
</evidence>
<sequence length="245" mass="26680">MNEFDDVVIDARDVVKTYDTGTVQVQALRGVSLQVRRGEMVAIMGPSGCGKTTLLNCFSGLDEFDSGTVLIAGQDIAHMPDDRKTEFRARDMGFVFQTYNLLPVLSAVENVELPLIVSGTRPKVARELALEALDRVGLRAWANQRPAQLSGGQRQRVTIARALVNHPSIVWADEPTGALDSKTANEIMDLIVELNAAERQTCVIVTHDPKVAARCHRTIHMADGVIVREDSRETMQTAAAASGAE</sequence>
<keyword evidence="6" id="KW-1185">Reference proteome</keyword>
<dbReference type="SMART" id="SM00382">
    <property type="entry name" value="AAA"/>
    <property type="match status" value="1"/>
</dbReference>
<dbReference type="InterPro" id="IPR017911">
    <property type="entry name" value="MacB-like_ATP-bd"/>
</dbReference>
<dbReference type="Proteomes" id="UP001212803">
    <property type="component" value="Chromosome"/>
</dbReference>
<dbReference type="InterPro" id="IPR027417">
    <property type="entry name" value="P-loop_NTPase"/>
</dbReference>
<dbReference type="InterPro" id="IPR003439">
    <property type="entry name" value="ABC_transporter-like_ATP-bd"/>
</dbReference>
<dbReference type="PANTHER" id="PTHR24220">
    <property type="entry name" value="IMPORT ATP-BINDING PROTEIN"/>
    <property type="match status" value="1"/>
</dbReference>
<dbReference type="InterPro" id="IPR017871">
    <property type="entry name" value="ABC_transporter-like_CS"/>
</dbReference>
<dbReference type="CDD" id="cd03255">
    <property type="entry name" value="ABC_MJ0796_LolCDE_FtsE"/>
    <property type="match status" value="1"/>
</dbReference>
<keyword evidence="2" id="KW-0547">Nucleotide-binding</keyword>
<reference evidence="5 6" key="1">
    <citation type="journal article" date="2023" name="ISME J.">
        <title>Thermophilic Dehalococcoidia with unusual traits shed light on an unexpected past.</title>
        <authorList>
            <person name="Palmer M."/>
            <person name="Covington J.K."/>
            <person name="Zhou E.M."/>
            <person name="Thomas S.C."/>
            <person name="Habib N."/>
            <person name="Seymour C.O."/>
            <person name="Lai D."/>
            <person name="Johnston J."/>
            <person name="Hashimi A."/>
            <person name="Jiao J.Y."/>
            <person name="Muok A.R."/>
            <person name="Liu L."/>
            <person name="Xian W.D."/>
            <person name="Zhi X.Y."/>
            <person name="Li M.M."/>
            <person name="Silva L.P."/>
            <person name="Bowen B.P."/>
            <person name="Louie K."/>
            <person name="Briegel A."/>
            <person name="Pett-Ridge J."/>
            <person name="Weber P.K."/>
            <person name="Tocheva E.I."/>
            <person name="Woyke T."/>
            <person name="Northen T.R."/>
            <person name="Mayali X."/>
            <person name="Li W.J."/>
            <person name="Hedlund B.P."/>
        </authorList>
    </citation>
    <scope>NUCLEOTIDE SEQUENCE [LARGE SCALE GENOMIC DNA]</scope>
    <source>
        <strain evidence="5 6">YIM 72310</strain>
    </source>
</reference>
<dbReference type="PANTHER" id="PTHR24220:SF86">
    <property type="entry name" value="ABC TRANSPORTER ABCH.1"/>
    <property type="match status" value="1"/>
</dbReference>
<dbReference type="InterPro" id="IPR003593">
    <property type="entry name" value="AAA+_ATPase"/>
</dbReference>
<evidence type="ECO:0000256" key="3">
    <source>
        <dbReference type="ARBA" id="ARBA00022840"/>
    </source>
</evidence>
<evidence type="ECO:0000259" key="4">
    <source>
        <dbReference type="PROSITE" id="PS50893"/>
    </source>
</evidence>
<gene>
    <name evidence="5" type="ORF">O0235_13955</name>
</gene>
<keyword evidence="1" id="KW-0813">Transport</keyword>